<dbReference type="EMBL" id="JACCGK010000002">
    <property type="protein sequence ID" value="NYT71351.1"/>
    <property type="molecule type" value="Genomic_DNA"/>
</dbReference>
<dbReference type="GO" id="GO:0016787">
    <property type="term" value="F:hydrolase activity"/>
    <property type="evidence" value="ECO:0007669"/>
    <property type="project" value="UniProtKB-KW"/>
</dbReference>
<evidence type="ECO:0000313" key="5">
    <source>
        <dbReference type="EMBL" id="NYT71351.1"/>
    </source>
</evidence>
<evidence type="ECO:0000256" key="3">
    <source>
        <dbReference type="ARBA" id="ARBA00023118"/>
    </source>
</evidence>
<keyword evidence="1" id="KW-0479">Metal-binding</keyword>
<keyword evidence="6" id="KW-1185">Reference proteome</keyword>
<gene>
    <name evidence="5" type="ORF">HZU72_02785</name>
</gene>
<accession>A0A7Z0N4X6</accession>
<proteinExistence type="predicted"/>
<sequence>MTYYRFWGKAQAKRSTVECHLLPYHNLNVAAVGWLLLRPIGR</sequence>
<feature type="domain" description="HD Cas3-type" evidence="4">
    <location>
        <begin position="7"/>
        <end position="38"/>
    </location>
</feature>
<dbReference type="Pfam" id="PF18019">
    <property type="entry name" value="Cas3_HD"/>
    <property type="match status" value="1"/>
</dbReference>
<organism evidence="5 6">
    <name type="scientific">Vreelandella sedimenti</name>
    <dbReference type="NCBI Taxonomy" id="2729618"/>
    <lineage>
        <taxon>Bacteria</taxon>
        <taxon>Pseudomonadati</taxon>
        <taxon>Pseudomonadota</taxon>
        <taxon>Gammaproteobacteria</taxon>
        <taxon>Oceanospirillales</taxon>
        <taxon>Halomonadaceae</taxon>
        <taxon>Vreelandella</taxon>
    </lineage>
</organism>
<dbReference type="Gene3D" id="1.10.3210.30">
    <property type="match status" value="1"/>
</dbReference>
<dbReference type="AlphaFoldDB" id="A0A7Z0N4X6"/>
<dbReference type="GO" id="GO:0046872">
    <property type="term" value="F:metal ion binding"/>
    <property type="evidence" value="ECO:0007669"/>
    <property type="project" value="UniProtKB-KW"/>
</dbReference>
<evidence type="ECO:0000313" key="6">
    <source>
        <dbReference type="Proteomes" id="UP000520876"/>
    </source>
</evidence>
<evidence type="ECO:0000256" key="2">
    <source>
        <dbReference type="ARBA" id="ARBA00022801"/>
    </source>
</evidence>
<evidence type="ECO:0000256" key="1">
    <source>
        <dbReference type="ARBA" id="ARBA00022723"/>
    </source>
</evidence>
<name>A0A7Z0N4X6_9GAMM</name>
<dbReference type="InterPro" id="IPR038257">
    <property type="entry name" value="CRISPR-assoc_Cas3_HD_sf"/>
</dbReference>
<protein>
    <recommendedName>
        <fullName evidence="4">HD Cas3-type domain-containing protein</fullName>
    </recommendedName>
</protein>
<keyword evidence="3" id="KW-0051">Antiviral defense</keyword>
<comment type="caution">
    <text evidence="5">The sequence shown here is derived from an EMBL/GenBank/DDBJ whole genome shotgun (WGS) entry which is preliminary data.</text>
</comment>
<dbReference type="InterPro" id="IPR006483">
    <property type="entry name" value="CRISPR-assoc_Cas3_HD"/>
</dbReference>
<dbReference type="GO" id="GO:0051607">
    <property type="term" value="P:defense response to virus"/>
    <property type="evidence" value="ECO:0007669"/>
    <property type="project" value="UniProtKB-KW"/>
</dbReference>
<reference evidence="5 6" key="1">
    <citation type="submission" date="2020-07" db="EMBL/GenBank/DDBJ databases">
        <title>Halomonas sp. QX-2 draft genome sequence.</title>
        <authorList>
            <person name="Qiu X."/>
        </authorList>
    </citation>
    <scope>NUCLEOTIDE SEQUENCE [LARGE SCALE GENOMIC DNA]</scope>
    <source>
        <strain evidence="5 6">QX-2</strain>
    </source>
</reference>
<dbReference type="Proteomes" id="UP000520876">
    <property type="component" value="Unassembled WGS sequence"/>
</dbReference>
<evidence type="ECO:0000259" key="4">
    <source>
        <dbReference type="Pfam" id="PF18019"/>
    </source>
</evidence>
<keyword evidence="2" id="KW-0378">Hydrolase</keyword>
<dbReference type="RefSeq" id="WP_180090386.1">
    <property type="nucleotide sequence ID" value="NZ_CAXAZJ010000008.1"/>
</dbReference>